<sequence length="300" mass="32685">MVFLPLPLCFMEPSLDKARWMARFEVGMVNSSGISSPSKSWFFLLIWMKSSLSSSSSSSPPLRLQLRLDGGLSSLLDVQSVHLDLLGRQSLEEGLFFRRSQHQHGLTGLTESGRTANSVNVGVDIFRSIDLDNPFNGWEVQPSGNHICGEKNRVLGFGELVHGLCSGSLLLTAMKLHQCDTRLQLSHGLVGEMDLLGRRKENQGLSLQVGSDETTAPSAPTSSLSLTPIYLGSTKLNLAKSLTDLDWVAEKSNVCLSSVGKLDKMSSKVFLNPISKHLSASSNTRTCKFDRSKPTASSKC</sequence>
<dbReference type="AlphaFoldDB" id="A0A9P8PKX2"/>
<reference evidence="1" key="2">
    <citation type="submission" date="2021-01" db="EMBL/GenBank/DDBJ databases">
        <authorList>
            <person name="Schikora-Tamarit M.A."/>
        </authorList>
    </citation>
    <scope>NUCLEOTIDE SEQUENCE</scope>
    <source>
        <strain evidence="1">CBS2887</strain>
    </source>
</reference>
<comment type="caution">
    <text evidence="1">The sequence shown here is derived from an EMBL/GenBank/DDBJ whole genome shotgun (WGS) entry which is preliminary data.</text>
</comment>
<gene>
    <name evidence="1" type="ORF">WICPIJ_009808</name>
</gene>
<dbReference type="AntiFam" id="ANF00149">
    <property type="entry name" value="Shadow ORF (opposite cshA)"/>
</dbReference>
<evidence type="ECO:0000313" key="1">
    <source>
        <dbReference type="EMBL" id="KAH3673420.1"/>
    </source>
</evidence>
<accession>A0A9P8PKX2</accession>
<evidence type="ECO:0000313" key="2">
    <source>
        <dbReference type="Proteomes" id="UP000774326"/>
    </source>
</evidence>
<keyword evidence="2" id="KW-1185">Reference proteome</keyword>
<dbReference type="Proteomes" id="UP000774326">
    <property type="component" value="Unassembled WGS sequence"/>
</dbReference>
<name>A0A9P8PKX2_WICPI</name>
<organism evidence="1 2">
    <name type="scientific">Wickerhamomyces pijperi</name>
    <name type="common">Yeast</name>
    <name type="synonym">Pichia pijperi</name>
    <dbReference type="NCBI Taxonomy" id="599730"/>
    <lineage>
        <taxon>Eukaryota</taxon>
        <taxon>Fungi</taxon>
        <taxon>Dikarya</taxon>
        <taxon>Ascomycota</taxon>
        <taxon>Saccharomycotina</taxon>
        <taxon>Saccharomycetes</taxon>
        <taxon>Phaffomycetales</taxon>
        <taxon>Wickerhamomycetaceae</taxon>
        <taxon>Wickerhamomyces</taxon>
    </lineage>
</organism>
<dbReference type="EMBL" id="JAEUBG010005651">
    <property type="protein sequence ID" value="KAH3673420.1"/>
    <property type="molecule type" value="Genomic_DNA"/>
</dbReference>
<reference evidence="1" key="1">
    <citation type="journal article" date="2021" name="Open Biol.">
        <title>Shared evolutionary footprints suggest mitochondrial oxidative damage underlies multiple complex I losses in fungi.</title>
        <authorList>
            <person name="Schikora-Tamarit M.A."/>
            <person name="Marcet-Houben M."/>
            <person name="Nosek J."/>
            <person name="Gabaldon T."/>
        </authorList>
    </citation>
    <scope>NUCLEOTIDE SEQUENCE</scope>
    <source>
        <strain evidence="1">CBS2887</strain>
    </source>
</reference>
<protein>
    <submittedName>
        <fullName evidence="1">Uncharacterized protein</fullName>
    </submittedName>
</protein>
<proteinExistence type="predicted"/>